<feature type="compositionally biased region" description="Basic and acidic residues" evidence="1">
    <location>
        <begin position="242"/>
        <end position="253"/>
    </location>
</feature>
<feature type="compositionally biased region" description="Acidic residues" evidence="1">
    <location>
        <begin position="823"/>
        <end position="833"/>
    </location>
</feature>
<evidence type="ECO:0000256" key="1">
    <source>
        <dbReference type="SAM" id="MobiDB-lite"/>
    </source>
</evidence>
<name>A0A1J7JGL4_9PEZI</name>
<feature type="compositionally biased region" description="Low complexity" evidence="1">
    <location>
        <begin position="990"/>
        <end position="1002"/>
    </location>
</feature>
<protein>
    <submittedName>
        <fullName evidence="2">Uncharacterized protein</fullName>
    </submittedName>
</protein>
<organism evidence="2 3">
    <name type="scientific">Coniochaeta ligniaria NRRL 30616</name>
    <dbReference type="NCBI Taxonomy" id="1408157"/>
    <lineage>
        <taxon>Eukaryota</taxon>
        <taxon>Fungi</taxon>
        <taxon>Dikarya</taxon>
        <taxon>Ascomycota</taxon>
        <taxon>Pezizomycotina</taxon>
        <taxon>Sordariomycetes</taxon>
        <taxon>Sordariomycetidae</taxon>
        <taxon>Coniochaetales</taxon>
        <taxon>Coniochaetaceae</taxon>
        <taxon>Coniochaeta</taxon>
    </lineage>
</organism>
<accession>A0A1J7JGL4</accession>
<gene>
    <name evidence="2" type="ORF">CONLIGDRAFT_668188</name>
</gene>
<feature type="compositionally biased region" description="Low complexity" evidence="1">
    <location>
        <begin position="927"/>
        <end position="941"/>
    </location>
</feature>
<feature type="compositionally biased region" description="Acidic residues" evidence="1">
    <location>
        <begin position="729"/>
        <end position="745"/>
    </location>
</feature>
<feature type="region of interest" description="Disordered" evidence="1">
    <location>
        <begin position="698"/>
        <end position="1086"/>
    </location>
</feature>
<feature type="compositionally biased region" description="Basic and acidic residues" evidence="1">
    <location>
        <begin position="907"/>
        <end position="926"/>
    </location>
</feature>
<feature type="compositionally biased region" description="Gly residues" evidence="1">
    <location>
        <begin position="163"/>
        <end position="173"/>
    </location>
</feature>
<feature type="compositionally biased region" description="Low complexity" evidence="1">
    <location>
        <begin position="778"/>
        <end position="793"/>
    </location>
</feature>
<dbReference type="OrthoDB" id="3540583at2759"/>
<feature type="compositionally biased region" description="Basic and acidic residues" evidence="1">
    <location>
        <begin position="746"/>
        <end position="755"/>
    </location>
</feature>
<feature type="compositionally biased region" description="Pro residues" evidence="1">
    <location>
        <begin position="38"/>
        <end position="47"/>
    </location>
</feature>
<dbReference type="STRING" id="1408157.A0A1J7JGL4"/>
<evidence type="ECO:0000313" key="3">
    <source>
        <dbReference type="Proteomes" id="UP000182658"/>
    </source>
</evidence>
<feature type="compositionally biased region" description="Acidic residues" evidence="1">
    <location>
        <begin position="344"/>
        <end position="356"/>
    </location>
</feature>
<feature type="compositionally biased region" description="Basic and acidic residues" evidence="1">
    <location>
        <begin position="860"/>
        <end position="900"/>
    </location>
</feature>
<feature type="compositionally biased region" description="Basic residues" evidence="1">
    <location>
        <begin position="973"/>
        <end position="989"/>
    </location>
</feature>
<proteinExistence type="predicted"/>
<feature type="compositionally biased region" description="Acidic residues" evidence="1">
    <location>
        <begin position="710"/>
        <end position="721"/>
    </location>
</feature>
<reference evidence="2 3" key="1">
    <citation type="submission" date="2016-10" db="EMBL/GenBank/DDBJ databases">
        <title>Draft genome sequence of Coniochaeta ligniaria NRRL30616, a lignocellulolytic fungus for bioabatement of inhibitors in plant biomass hydrolysates.</title>
        <authorList>
            <consortium name="DOE Joint Genome Institute"/>
            <person name="Jimenez D.J."/>
            <person name="Hector R.E."/>
            <person name="Riley R."/>
            <person name="Sun H."/>
            <person name="Grigoriev I.V."/>
            <person name="Van Elsas J.D."/>
            <person name="Nichols N.N."/>
        </authorList>
    </citation>
    <scope>NUCLEOTIDE SEQUENCE [LARGE SCALE GENOMIC DNA]</scope>
    <source>
        <strain evidence="2 3">NRRL 30616</strain>
    </source>
</reference>
<feature type="compositionally biased region" description="Basic and acidic residues" evidence="1">
    <location>
        <begin position="292"/>
        <end position="304"/>
    </location>
</feature>
<feature type="region of interest" description="Disordered" evidence="1">
    <location>
        <begin position="292"/>
        <end position="366"/>
    </location>
</feature>
<dbReference type="EMBL" id="KV875095">
    <property type="protein sequence ID" value="OIW32497.1"/>
    <property type="molecule type" value="Genomic_DNA"/>
</dbReference>
<keyword evidence="3" id="KW-1185">Reference proteome</keyword>
<dbReference type="Proteomes" id="UP000182658">
    <property type="component" value="Unassembled WGS sequence"/>
</dbReference>
<feature type="compositionally biased region" description="Low complexity" evidence="1">
    <location>
        <begin position="1031"/>
        <end position="1056"/>
    </location>
</feature>
<dbReference type="PANTHER" id="PTHR48125:SF10">
    <property type="entry name" value="OS12G0136300 PROTEIN"/>
    <property type="match status" value="1"/>
</dbReference>
<dbReference type="PANTHER" id="PTHR48125">
    <property type="entry name" value="LP07818P1"/>
    <property type="match status" value="1"/>
</dbReference>
<dbReference type="InParanoid" id="A0A1J7JGL4"/>
<sequence length="1086" mass="117766">MGTDKPPQGHGDPNRRTRGGWSPYNPGGRGSRGSGGPPQEPPRPAAPVNPFGTGGTQRPEQGTVSRPPVSPGDENDRLRAIWKLIPRAQERRQENVQPVPPPSTHQAPPKSSYLGKSTYPGLLPAESSQATPQQNPYAATHGQRPRKDTPALFASGPIPGLGRLTGPGLGGLSGSEASQARGPSASLGQHGPGASVEPVKPNIFLTPPPRVPAAPAPPRVPAPPAPPAPQGPISLDPAGARDAVDNKLTDETRRNVAQALYYRELETIKRDAPLVAEGTSVLNLEVFRNDDNAPTQKEKGEKRALPASEATAPAAKRQAVASASGKGPVVAKKAGDTAAQPVDISDDDDDDGDDDAGAEKLPLTHPDHEYELHKDGLLRYHQMDDHPGEWPSPSVGLRFDLDRFRDDFGWPAEDVKSVFAAEFAEGGKDFYADPFADQDAGLASDLTQTGWQLGAREPTKVMLIRNLPLVEDVVFVRHDNMCGDRGITRGTCYWTAMATHLYGDARYWLRLKAEHLEHFAEVLNNRDHPRHDHYTQLNEKRYMAAASPGPGKKTAGSKIFVNLWQVLNLPGVYTPMAILDVTANLFGLYLVVYSYHLRAEPGQTKPGPYEQKVYQTIARGAYNARHLGLIFANGNHFQPIIPNDYVHWEFKFPRFTQDSTAGFPSTGKKDGIEHPWRSEFKRQLAPAIVDHGFDGNIAAMAAGYPPPAEPEGDEGGDEQGDDGSGNEGSGDDEEEEEESESEGENDERGKGPDKKDDDDDFGGPAPPKTRTDQDKFLDAPLLDAPLLGPLLGGIEPHDKPVGKFPAYKSGDDEEVVRRPDLSSDSDEEEESDEASTQAPPLPDLSSQDELQGRINELEGELAKVREDLKQQTESRVRADTELLTAQRERDDARRERDTARAESAQLRTERETAQTERDTARRERDAALQQRDQLRAQPAAQVPSQEDDGDAAEEVAKPAATPGNNKTKANKAAPKKAAPKKAAPKKAAAKKPAASTAKTATNKGKKRKSPEPDESEEEKEEKETPDKRPKTAGANKTTAAAGKENVRPAAARAPKPAADKGGEKATRVSTRTKKKPERWSPEPWTK</sequence>
<dbReference type="CDD" id="cd22744">
    <property type="entry name" value="OTU"/>
    <property type="match status" value="1"/>
</dbReference>
<evidence type="ECO:0000313" key="2">
    <source>
        <dbReference type="EMBL" id="OIW32497.1"/>
    </source>
</evidence>
<feature type="compositionally biased region" description="Polar residues" evidence="1">
    <location>
        <begin position="126"/>
        <end position="137"/>
    </location>
</feature>
<feature type="compositionally biased region" description="Pro residues" evidence="1">
    <location>
        <begin position="206"/>
        <end position="230"/>
    </location>
</feature>
<feature type="region of interest" description="Disordered" evidence="1">
    <location>
        <begin position="1"/>
        <end position="253"/>
    </location>
</feature>
<feature type="compositionally biased region" description="Gly residues" evidence="1">
    <location>
        <begin position="27"/>
        <end position="36"/>
    </location>
</feature>
<feature type="compositionally biased region" description="Low complexity" evidence="1">
    <location>
        <begin position="959"/>
        <end position="972"/>
    </location>
</feature>
<feature type="compositionally biased region" description="Low complexity" evidence="1">
    <location>
        <begin position="305"/>
        <end position="315"/>
    </location>
</feature>
<dbReference type="AlphaFoldDB" id="A0A1J7JGL4"/>
<feature type="compositionally biased region" description="Basic and acidic residues" evidence="1">
    <location>
        <begin position="1077"/>
        <end position="1086"/>
    </location>
</feature>
<feature type="compositionally biased region" description="Basic and acidic residues" evidence="1">
    <location>
        <begin position="1057"/>
        <end position="1066"/>
    </location>
</feature>